<dbReference type="InterPro" id="IPR032675">
    <property type="entry name" value="LRR_dom_sf"/>
</dbReference>
<dbReference type="AlphaFoldDB" id="A0A0F7ZUH0"/>
<dbReference type="EMBL" id="KQ030522">
    <property type="protein sequence ID" value="KJZ74848.1"/>
    <property type="molecule type" value="Genomic_DNA"/>
</dbReference>
<sequence length="486" mass="54308">MDALPTEIIRNICKQLCFHCQHPGVFPNADSNDVRQCKRALARLCTASRKLCAIAQPIFHHYFATGNLPADAGLDHRHMTTASFEDDKLPVFIQALMKRPDMASQIRALQMVDSDVVNEPWSHAICAAMKEYGIEPLEQHALGRRVDAMAKHCALEQLAIALCPNLEMLLVAHTAVSRFVWNSNVALPHLRSLAIRGHSGQYYLSEATALIAAAKNLETLYLLDCSQFMGWRHVFDPSLEFVLANLRRLVINGIRAEHLEKILSGCGQLEDLEYYQQTVAGIWNVTEVMRSFAPVQSTLRRLYFACLPMAASSINFIDGDQEAGRDQSQSQYYVEDALKVAYDTSAIEQLRHFTLLEELGIDQASMYSPPSFDPEVNPGRLARMLPPAVKKVRIMYVYRGMAIDLHMLGHQAAGRPTKLRHIRLGEAESLLPYRIRGVQQMKRIDTIPTGTGAITVSWTTDRAGADVRTRIPGGTVHPNVIPCPVD</sequence>
<dbReference type="Gene3D" id="3.80.10.10">
    <property type="entry name" value="Ribonuclease Inhibitor"/>
    <property type="match status" value="1"/>
</dbReference>
<keyword evidence="2" id="KW-1185">Reference proteome</keyword>
<evidence type="ECO:0008006" key="3">
    <source>
        <dbReference type="Google" id="ProtNLM"/>
    </source>
</evidence>
<proteinExistence type="predicted"/>
<evidence type="ECO:0000313" key="2">
    <source>
        <dbReference type="Proteomes" id="UP000054481"/>
    </source>
</evidence>
<accession>A0A0F7ZUH0</accession>
<organism evidence="1 2">
    <name type="scientific">Hirsutella minnesotensis 3608</name>
    <dbReference type="NCBI Taxonomy" id="1043627"/>
    <lineage>
        <taxon>Eukaryota</taxon>
        <taxon>Fungi</taxon>
        <taxon>Dikarya</taxon>
        <taxon>Ascomycota</taxon>
        <taxon>Pezizomycotina</taxon>
        <taxon>Sordariomycetes</taxon>
        <taxon>Hypocreomycetidae</taxon>
        <taxon>Hypocreales</taxon>
        <taxon>Ophiocordycipitaceae</taxon>
        <taxon>Hirsutella</taxon>
    </lineage>
</organism>
<evidence type="ECO:0000313" key="1">
    <source>
        <dbReference type="EMBL" id="KJZ74848.1"/>
    </source>
</evidence>
<gene>
    <name evidence="1" type="ORF">HIM_05757</name>
</gene>
<dbReference type="SUPFAM" id="SSF52058">
    <property type="entry name" value="L domain-like"/>
    <property type="match status" value="1"/>
</dbReference>
<name>A0A0F7ZUH0_9HYPO</name>
<dbReference type="OrthoDB" id="2520703at2759"/>
<protein>
    <recommendedName>
        <fullName evidence="3">F-box domain-containing protein</fullName>
    </recommendedName>
</protein>
<reference evidence="1 2" key="1">
    <citation type="journal article" date="2014" name="Genome Biol. Evol.">
        <title>Comparative genomics and transcriptomics analyses reveal divergent lifestyle features of nematode endoparasitic fungus Hirsutella minnesotensis.</title>
        <authorList>
            <person name="Lai Y."/>
            <person name="Liu K."/>
            <person name="Zhang X."/>
            <person name="Zhang X."/>
            <person name="Li K."/>
            <person name="Wang N."/>
            <person name="Shu C."/>
            <person name="Wu Y."/>
            <person name="Wang C."/>
            <person name="Bushley K.E."/>
            <person name="Xiang M."/>
            <person name="Liu X."/>
        </authorList>
    </citation>
    <scope>NUCLEOTIDE SEQUENCE [LARGE SCALE GENOMIC DNA]</scope>
    <source>
        <strain evidence="1 2">3608</strain>
    </source>
</reference>
<dbReference type="Proteomes" id="UP000054481">
    <property type="component" value="Unassembled WGS sequence"/>
</dbReference>